<keyword evidence="3" id="KW-1185">Reference proteome</keyword>
<reference evidence="2" key="1">
    <citation type="submission" date="2018-11" db="EMBL/GenBank/DDBJ databases">
        <authorList>
            <consortium name="Pathogen Informatics"/>
        </authorList>
    </citation>
    <scope>NUCLEOTIDE SEQUENCE</scope>
</reference>
<evidence type="ECO:0000313" key="3">
    <source>
        <dbReference type="Proteomes" id="UP000784294"/>
    </source>
</evidence>
<organism evidence="2 3">
    <name type="scientific">Protopolystoma xenopodis</name>
    <dbReference type="NCBI Taxonomy" id="117903"/>
    <lineage>
        <taxon>Eukaryota</taxon>
        <taxon>Metazoa</taxon>
        <taxon>Spiralia</taxon>
        <taxon>Lophotrochozoa</taxon>
        <taxon>Platyhelminthes</taxon>
        <taxon>Monogenea</taxon>
        <taxon>Polyopisthocotylea</taxon>
        <taxon>Polystomatidea</taxon>
        <taxon>Polystomatidae</taxon>
        <taxon>Protopolystoma</taxon>
    </lineage>
</organism>
<comment type="caution">
    <text evidence="2">The sequence shown here is derived from an EMBL/GenBank/DDBJ whole genome shotgun (WGS) entry which is preliminary data.</text>
</comment>
<evidence type="ECO:0000313" key="2">
    <source>
        <dbReference type="EMBL" id="VEL09141.1"/>
    </source>
</evidence>
<name>A0A3S5CC92_9PLAT</name>
<gene>
    <name evidence="2" type="ORF">PXEA_LOCUS2581</name>
</gene>
<accession>A0A3S5CC92</accession>
<dbReference type="AlphaFoldDB" id="A0A3S5CC92"/>
<feature type="compositionally biased region" description="Polar residues" evidence="1">
    <location>
        <begin position="119"/>
        <end position="130"/>
    </location>
</feature>
<feature type="compositionally biased region" description="Polar residues" evidence="1">
    <location>
        <begin position="31"/>
        <end position="50"/>
    </location>
</feature>
<dbReference type="EMBL" id="CAAALY010005561">
    <property type="protein sequence ID" value="VEL09141.1"/>
    <property type="molecule type" value="Genomic_DNA"/>
</dbReference>
<sequence>MLPSRNRLLNTDTIYPVNPSCFTKARGGTVTAGTLSPNSSSDFNCSQPGLPSSFGHISASASNNCHGEENEYNSGNRQEGRLRPASSLDRLSEKEAPGWRSSPDREDDINQDEKKAFLGQTSTESDLQVS</sequence>
<evidence type="ECO:0000256" key="1">
    <source>
        <dbReference type="SAM" id="MobiDB-lite"/>
    </source>
</evidence>
<proteinExistence type="predicted"/>
<feature type="region of interest" description="Disordered" evidence="1">
    <location>
        <begin position="25"/>
        <end position="130"/>
    </location>
</feature>
<dbReference type="Proteomes" id="UP000784294">
    <property type="component" value="Unassembled WGS sequence"/>
</dbReference>
<protein>
    <submittedName>
        <fullName evidence="2">Uncharacterized protein</fullName>
    </submittedName>
</protein>